<sequence>MAKLYHTTNTVIRTRQLLMYKDWVPPRLRFWLYMAFGFLYQYVGSINTSYSNQIVSEIALLNEDIQMAGYCTLGGITVCFPVMYRLKFYMYTRQLFFVSAIGIIICNALTMSVTEPWMIWGLAFIAGFCKMLGMFGCTSVFRLCVTPSRNYAVFFPVVYIMVCGGTYLSGLTTAYLTYYGNWRLMNLFVIALMMIHCGIVYFMMKPDHRPGPFLSLKGVDFIGLFLWSAFLISGMWMFTYGEHYDWWMSSTIWQATGITLAFFIAALCRSKFHEKPYLPLSIFKFRSVQHLMLLLLGVGILQAAPKLLQSIYLSSVLKYDSLNTISLNWPILYGVVVGSLLAFATFVKWHWGFKKYFIVALVLLTFYEVSMYFLIDGDTNREAFFIPLFAFGVSEVMIGSASNVYLSQSLPFSHFFFGLNSIGYIRCGIGTALGSATVQRLYNWSISKNSLNAADNMDGTVMPFDLPSWSDTMAVISKQAVMISIKECYGYMTAIGILMMMLIIIHHYRLPVIRLLPRMAAIRQWMNTEKTNDPKGSVIPNKAEEDDEYEEDDADCLEDKKEKEN</sequence>
<evidence type="ECO:0000313" key="8">
    <source>
        <dbReference type="Proteomes" id="UP000036951"/>
    </source>
</evidence>
<accession>A0A8E1R0I0</accession>
<feature type="transmembrane region" description="Helical" evidence="6">
    <location>
        <begin position="251"/>
        <end position="270"/>
    </location>
</feature>
<evidence type="ECO:0000256" key="3">
    <source>
        <dbReference type="ARBA" id="ARBA00022989"/>
    </source>
</evidence>
<comment type="subcellular location">
    <subcellularLocation>
        <location evidence="1">Membrane</location>
        <topology evidence="1">Multi-pass membrane protein</topology>
    </subcellularLocation>
</comment>
<evidence type="ECO:0008006" key="9">
    <source>
        <dbReference type="Google" id="ProtNLM"/>
    </source>
</evidence>
<reference evidence="7 8" key="1">
    <citation type="submission" date="2015-06" db="EMBL/GenBank/DDBJ databases">
        <title>Prevotella sp. 109, sp. nov., a novel member of the family Prevotellaceae isolated from human faeces.</title>
        <authorList>
            <person name="Shkoporov A.N."/>
            <person name="Chaplin A.V."/>
            <person name="Kafarskaia L.I."/>
            <person name="Efimov B.A."/>
        </authorList>
    </citation>
    <scope>NUCLEOTIDE SEQUENCE [LARGE SCALE GENOMIC DNA]</scope>
    <source>
        <strain evidence="7 8">109</strain>
    </source>
</reference>
<evidence type="ECO:0000313" key="7">
    <source>
        <dbReference type="EMBL" id="KOO69056.1"/>
    </source>
</evidence>
<evidence type="ECO:0000256" key="4">
    <source>
        <dbReference type="ARBA" id="ARBA00023136"/>
    </source>
</evidence>
<feature type="transmembrane region" description="Helical" evidence="6">
    <location>
        <begin position="119"/>
        <end position="141"/>
    </location>
</feature>
<feature type="transmembrane region" description="Helical" evidence="6">
    <location>
        <begin position="488"/>
        <end position="508"/>
    </location>
</feature>
<dbReference type="OrthoDB" id="1404010at2"/>
<dbReference type="AlphaFoldDB" id="A0A8E1R0I0"/>
<feature type="transmembrane region" description="Helical" evidence="6">
    <location>
        <begin position="331"/>
        <end position="349"/>
    </location>
</feature>
<name>A0A8E1R0I0_9BACT</name>
<keyword evidence="3 6" id="KW-1133">Transmembrane helix</keyword>
<dbReference type="InterPro" id="IPR036259">
    <property type="entry name" value="MFS_trans_sf"/>
</dbReference>
<feature type="transmembrane region" description="Helical" evidence="6">
    <location>
        <begin position="216"/>
        <end position="239"/>
    </location>
</feature>
<dbReference type="GO" id="GO:0005886">
    <property type="term" value="C:plasma membrane"/>
    <property type="evidence" value="ECO:0007669"/>
    <property type="project" value="TreeGrafter"/>
</dbReference>
<organism evidence="7 8">
    <name type="scientific">Xylanibacter rarus</name>
    <dbReference type="NCBI Taxonomy" id="1676614"/>
    <lineage>
        <taxon>Bacteria</taxon>
        <taxon>Pseudomonadati</taxon>
        <taxon>Bacteroidota</taxon>
        <taxon>Bacteroidia</taxon>
        <taxon>Bacteroidales</taxon>
        <taxon>Prevotellaceae</taxon>
        <taxon>Xylanibacter</taxon>
    </lineage>
</organism>
<keyword evidence="4 6" id="KW-0472">Membrane</keyword>
<evidence type="ECO:0000256" key="6">
    <source>
        <dbReference type="SAM" id="Phobius"/>
    </source>
</evidence>
<evidence type="ECO:0000256" key="1">
    <source>
        <dbReference type="ARBA" id="ARBA00004141"/>
    </source>
</evidence>
<feature type="transmembrane region" description="Helical" evidence="6">
    <location>
        <begin position="356"/>
        <end position="375"/>
    </location>
</feature>
<feature type="region of interest" description="Disordered" evidence="5">
    <location>
        <begin position="530"/>
        <end position="565"/>
    </location>
</feature>
<feature type="compositionally biased region" description="Acidic residues" evidence="5">
    <location>
        <begin position="544"/>
        <end position="556"/>
    </location>
</feature>
<dbReference type="Gene3D" id="1.20.1250.20">
    <property type="entry name" value="MFS general substrate transporter like domains"/>
    <property type="match status" value="1"/>
</dbReference>
<comment type="caution">
    <text evidence="7">The sequence shown here is derived from an EMBL/GenBank/DDBJ whole genome shotgun (WGS) entry which is preliminary data.</text>
</comment>
<feature type="transmembrane region" description="Helical" evidence="6">
    <location>
        <begin position="28"/>
        <end position="45"/>
    </location>
</feature>
<feature type="transmembrane region" description="Helical" evidence="6">
    <location>
        <begin position="95"/>
        <end position="113"/>
    </location>
</feature>
<feature type="transmembrane region" description="Helical" evidence="6">
    <location>
        <begin position="291"/>
        <end position="311"/>
    </location>
</feature>
<dbReference type="SUPFAM" id="SSF103473">
    <property type="entry name" value="MFS general substrate transporter"/>
    <property type="match status" value="1"/>
</dbReference>
<dbReference type="RefSeq" id="WP_053397862.1">
    <property type="nucleotide sequence ID" value="NZ_LFQU01000005.1"/>
</dbReference>
<feature type="transmembrane region" description="Helical" evidence="6">
    <location>
        <begin position="387"/>
        <end position="406"/>
    </location>
</feature>
<feature type="transmembrane region" description="Helical" evidence="6">
    <location>
        <begin position="153"/>
        <end position="178"/>
    </location>
</feature>
<keyword evidence="8" id="KW-1185">Reference proteome</keyword>
<gene>
    <name evidence="7" type="ORF">ACU52_04045</name>
</gene>
<dbReference type="PANTHER" id="PTHR23501">
    <property type="entry name" value="MAJOR FACILITATOR SUPERFAMILY"/>
    <property type="match status" value="1"/>
</dbReference>
<keyword evidence="2 6" id="KW-0812">Transmembrane</keyword>
<proteinExistence type="predicted"/>
<evidence type="ECO:0000256" key="2">
    <source>
        <dbReference type="ARBA" id="ARBA00022692"/>
    </source>
</evidence>
<dbReference type="EMBL" id="LFQU01000005">
    <property type="protein sequence ID" value="KOO69056.1"/>
    <property type="molecule type" value="Genomic_DNA"/>
</dbReference>
<evidence type="ECO:0000256" key="5">
    <source>
        <dbReference type="SAM" id="MobiDB-lite"/>
    </source>
</evidence>
<protein>
    <recommendedName>
        <fullName evidence="9">Transporter</fullName>
    </recommendedName>
</protein>
<feature type="transmembrane region" description="Helical" evidence="6">
    <location>
        <begin position="184"/>
        <end position="204"/>
    </location>
</feature>
<dbReference type="GO" id="GO:0022857">
    <property type="term" value="F:transmembrane transporter activity"/>
    <property type="evidence" value="ECO:0007669"/>
    <property type="project" value="TreeGrafter"/>
</dbReference>
<dbReference type="Proteomes" id="UP000036951">
    <property type="component" value="Unassembled WGS sequence"/>
</dbReference>
<feature type="transmembrane region" description="Helical" evidence="6">
    <location>
        <begin position="65"/>
        <end position="83"/>
    </location>
</feature>
<dbReference type="PANTHER" id="PTHR23501:SF5">
    <property type="entry name" value="TRANSPORT PROTEIN"/>
    <property type="match status" value="1"/>
</dbReference>